<dbReference type="Gramene" id="rna29573">
    <property type="protein sequence ID" value="RHN54513.1"/>
    <property type="gene ID" value="gene29573"/>
</dbReference>
<keyword evidence="2" id="KW-0408">Iron</keyword>
<dbReference type="EMBL" id="PSQE01000005">
    <property type="protein sequence ID" value="RHN54513.1"/>
    <property type="molecule type" value="Genomic_DNA"/>
</dbReference>
<gene>
    <name evidence="4" type="ORF">MtrunA17_Chr5g0407761</name>
</gene>
<sequence length="96" mass="10950">MTDETIPVIDIEKISEQFECKKLRDACEKWGCFRIINHSIPLTLMAEMRMVVEALHDLPMDIKKNNKDVISGRGYFAPSALNPLLESFGLYDMDAS</sequence>
<dbReference type="Pfam" id="PF14226">
    <property type="entry name" value="DIOX_N"/>
    <property type="match status" value="1"/>
</dbReference>
<dbReference type="GO" id="GO:0051213">
    <property type="term" value="F:dioxygenase activity"/>
    <property type="evidence" value="ECO:0007669"/>
    <property type="project" value="UniProtKB-KW"/>
</dbReference>
<name>A0A396HPX5_MEDTR</name>
<evidence type="ECO:0000259" key="3">
    <source>
        <dbReference type="Pfam" id="PF14226"/>
    </source>
</evidence>
<dbReference type="InterPro" id="IPR026992">
    <property type="entry name" value="DIOX_N"/>
</dbReference>
<comment type="caution">
    <text evidence="4">The sequence shown here is derived from an EMBL/GenBank/DDBJ whole genome shotgun (WGS) entry which is preliminary data.</text>
</comment>
<evidence type="ECO:0000313" key="5">
    <source>
        <dbReference type="Proteomes" id="UP000265566"/>
    </source>
</evidence>
<reference evidence="5" key="1">
    <citation type="journal article" date="2018" name="Nat. Plants">
        <title>Whole-genome landscape of Medicago truncatula symbiotic genes.</title>
        <authorList>
            <person name="Pecrix Y."/>
            <person name="Staton S.E."/>
            <person name="Sallet E."/>
            <person name="Lelandais-Briere C."/>
            <person name="Moreau S."/>
            <person name="Carrere S."/>
            <person name="Blein T."/>
            <person name="Jardinaud M.F."/>
            <person name="Latrasse D."/>
            <person name="Zouine M."/>
            <person name="Zahm M."/>
            <person name="Kreplak J."/>
            <person name="Mayjonade B."/>
            <person name="Satge C."/>
            <person name="Perez M."/>
            <person name="Cauet S."/>
            <person name="Marande W."/>
            <person name="Chantry-Darmon C."/>
            <person name="Lopez-Roques C."/>
            <person name="Bouchez O."/>
            <person name="Berard A."/>
            <person name="Debelle F."/>
            <person name="Munos S."/>
            <person name="Bendahmane A."/>
            <person name="Berges H."/>
            <person name="Niebel A."/>
            <person name="Buitink J."/>
            <person name="Frugier F."/>
            <person name="Benhamed M."/>
            <person name="Crespi M."/>
            <person name="Gouzy J."/>
            <person name="Gamas P."/>
        </authorList>
    </citation>
    <scope>NUCLEOTIDE SEQUENCE [LARGE SCALE GENOMIC DNA]</scope>
    <source>
        <strain evidence="5">cv. Jemalong A17</strain>
    </source>
</reference>
<dbReference type="Proteomes" id="UP000265566">
    <property type="component" value="Chromosome 5"/>
</dbReference>
<dbReference type="PANTHER" id="PTHR47990">
    <property type="entry name" value="2-OXOGLUTARATE (2OG) AND FE(II)-DEPENDENT OXYGENASE SUPERFAMILY PROTEIN-RELATED"/>
    <property type="match status" value="1"/>
</dbReference>
<accession>A0A396HPX5</accession>
<proteinExistence type="predicted"/>
<protein>
    <submittedName>
        <fullName evidence="4">Putative non-heme dioxygenase domain, isopenicillin N synthase</fullName>
    </submittedName>
</protein>
<keyword evidence="4" id="KW-0560">Oxidoreductase</keyword>
<dbReference type="OMA" id="NTLCCAD"/>
<dbReference type="AlphaFoldDB" id="A0A396HPX5"/>
<dbReference type="InterPro" id="IPR050231">
    <property type="entry name" value="Iron_ascorbate_oxido_reductase"/>
</dbReference>
<evidence type="ECO:0000256" key="1">
    <source>
        <dbReference type="ARBA" id="ARBA00022723"/>
    </source>
</evidence>
<keyword evidence="1" id="KW-0479">Metal-binding</keyword>
<dbReference type="GO" id="GO:0046872">
    <property type="term" value="F:metal ion binding"/>
    <property type="evidence" value="ECO:0007669"/>
    <property type="project" value="UniProtKB-KW"/>
</dbReference>
<organism evidence="4 5">
    <name type="scientific">Medicago truncatula</name>
    <name type="common">Barrel medic</name>
    <name type="synonym">Medicago tribuloides</name>
    <dbReference type="NCBI Taxonomy" id="3880"/>
    <lineage>
        <taxon>Eukaryota</taxon>
        <taxon>Viridiplantae</taxon>
        <taxon>Streptophyta</taxon>
        <taxon>Embryophyta</taxon>
        <taxon>Tracheophyta</taxon>
        <taxon>Spermatophyta</taxon>
        <taxon>Magnoliopsida</taxon>
        <taxon>eudicotyledons</taxon>
        <taxon>Gunneridae</taxon>
        <taxon>Pentapetalae</taxon>
        <taxon>rosids</taxon>
        <taxon>fabids</taxon>
        <taxon>Fabales</taxon>
        <taxon>Fabaceae</taxon>
        <taxon>Papilionoideae</taxon>
        <taxon>50 kb inversion clade</taxon>
        <taxon>NPAAA clade</taxon>
        <taxon>Hologalegina</taxon>
        <taxon>IRL clade</taxon>
        <taxon>Trifolieae</taxon>
        <taxon>Medicago</taxon>
    </lineage>
</organism>
<keyword evidence="4" id="KW-0223">Dioxygenase</keyword>
<evidence type="ECO:0000313" key="4">
    <source>
        <dbReference type="EMBL" id="RHN54513.1"/>
    </source>
</evidence>
<dbReference type="Gene3D" id="2.60.120.330">
    <property type="entry name" value="B-lactam Antibiotic, Isopenicillin N Synthase, Chain"/>
    <property type="match status" value="1"/>
</dbReference>
<feature type="domain" description="Non-haem dioxygenase N-terminal" evidence="3">
    <location>
        <begin position="6"/>
        <end position="78"/>
    </location>
</feature>
<dbReference type="InterPro" id="IPR027443">
    <property type="entry name" value="IPNS-like_sf"/>
</dbReference>
<dbReference type="SUPFAM" id="SSF51197">
    <property type="entry name" value="Clavaminate synthase-like"/>
    <property type="match status" value="1"/>
</dbReference>
<evidence type="ECO:0000256" key="2">
    <source>
        <dbReference type="ARBA" id="ARBA00023004"/>
    </source>
</evidence>